<dbReference type="PIRSF" id="PIRSF000193">
    <property type="entry name" value="Pyrrol-5-carb_rd"/>
    <property type="match status" value="1"/>
</dbReference>
<dbReference type="SUPFAM" id="SSF51735">
    <property type="entry name" value="NAD(P)-binding Rossmann-fold domains"/>
    <property type="match status" value="1"/>
</dbReference>
<dbReference type="InterPro" id="IPR000304">
    <property type="entry name" value="Pyrroline-COOH_reductase"/>
</dbReference>
<evidence type="ECO:0000256" key="1">
    <source>
        <dbReference type="ARBA" id="ARBA00005205"/>
    </source>
</evidence>
<evidence type="ECO:0000256" key="3">
    <source>
        <dbReference type="ARBA" id="ARBA00012855"/>
    </source>
</evidence>
<dbReference type="PANTHER" id="PTHR11645">
    <property type="entry name" value="PYRROLINE-5-CARBOXYLATE REDUCTASE"/>
    <property type="match status" value="1"/>
</dbReference>
<evidence type="ECO:0000259" key="13">
    <source>
        <dbReference type="Pfam" id="PF14748"/>
    </source>
</evidence>
<dbReference type="SUPFAM" id="SSF48179">
    <property type="entry name" value="6-phosphogluconate dehydrogenase C-terminal domain-like"/>
    <property type="match status" value="1"/>
</dbReference>
<comment type="function">
    <text evidence="10">Oxidoreductase that catalyzes the last step in proline biosynthesis, which corresponds to the reduction of pyrroline-5-carboxylate (P5C) to L-proline using NAD(P)H. Proline is synthesized from either glutamate or ornithine; both are converted to P5C, and then to proline via pyrroline-5-carboxylate reductases (PYCRs). PYCR3 is exclusively linked to the biosynthesis of proline from ornithine.</text>
</comment>
<keyword evidence="6" id="KW-0560">Oxidoreductase</keyword>
<reference evidence="14" key="2">
    <citation type="journal article" date="2021" name="Genome Biol. Evol.">
        <title>Developing a high-quality reference genome for a parasitic bivalve with doubly uniparental inheritance (Bivalvia: Unionida).</title>
        <authorList>
            <person name="Smith C.H."/>
        </authorList>
    </citation>
    <scope>NUCLEOTIDE SEQUENCE</scope>
    <source>
        <strain evidence="14">CHS0354</strain>
        <tissue evidence="14">Mantle</tissue>
    </source>
</reference>
<comment type="caution">
    <text evidence="14">The sequence shown here is derived from an EMBL/GenBank/DDBJ whole genome shotgun (WGS) entry which is preliminary data.</text>
</comment>
<name>A0AAE0VLZ0_9BIVA</name>
<organism evidence="14 15">
    <name type="scientific">Potamilus streckersoni</name>
    <dbReference type="NCBI Taxonomy" id="2493646"/>
    <lineage>
        <taxon>Eukaryota</taxon>
        <taxon>Metazoa</taxon>
        <taxon>Spiralia</taxon>
        <taxon>Lophotrochozoa</taxon>
        <taxon>Mollusca</taxon>
        <taxon>Bivalvia</taxon>
        <taxon>Autobranchia</taxon>
        <taxon>Heteroconchia</taxon>
        <taxon>Palaeoheterodonta</taxon>
        <taxon>Unionida</taxon>
        <taxon>Unionoidea</taxon>
        <taxon>Unionidae</taxon>
        <taxon>Ambleminae</taxon>
        <taxon>Lampsilini</taxon>
        <taxon>Potamilus</taxon>
    </lineage>
</organism>
<keyword evidence="5 11" id="KW-0521">NADP</keyword>
<evidence type="ECO:0000256" key="6">
    <source>
        <dbReference type="ARBA" id="ARBA00023002"/>
    </source>
</evidence>
<reference evidence="14" key="3">
    <citation type="submission" date="2023-05" db="EMBL/GenBank/DDBJ databases">
        <authorList>
            <person name="Smith C.H."/>
        </authorList>
    </citation>
    <scope>NUCLEOTIDE SEQUENCE</scope>
    <source>
        <strain evidence="14">CHS0354</strain>
        <tissue evidence="14">Mantle</tissue>
    </source>
</reference>
<dbReference type="InterPro" id="IPR008927">
    <property type="entry name" value="6-PGluconate_DH-like_C_sf"/>
</dbReference>
<evidence type="ECO:0000256" key="10">
    <source>
        <dbReference type="ARBA" id="ARBA00049975"/>
    </source>
</evidence>
<keyword evidence="4" id="KW-0028">Amino-acid biosynthesis</keyword>
<dbReference type="AlphaFoldDB" id="A0AAE0VLZ0"/>
<dbReference type="EC" id="1.5.1.2" evidence="3"/>
<evidence type="ECO:0000256" key="11">
    <source>
        <dbReference type="PIRSR" id="PIRSR000193-1"/>
    </source>
</evidence>
<dbReference type="InterPro" id="IPR029036">
    <property type="entry name" value="P5CR_dimer"/>
</dbReference>
<dbReference type="Pfam" id="PF14748">
    <property type="entry name" value="P5CR_dimer"/>
    <property type="match status" value="1"/>
</dbReference>
<evidence type="ECO:0000256" key="7">
    <source>
        <dbReference type="ARBA" id="ARBA00038523"/>
    </source>
</evidence>
<dbReference type="HAMAP" id="MF_01925">
    <property type="entry name" value="P5C_reductase"/>
    <property type="match status" value="1"/>
</dbReference>
<keyword evidence="4" id="KW-0641">Proline biosynthesis</keyword>
<comment type="subunit">
    <text evidence="7">Homodecamer; composed of 5 homodimers.</text>
</comment>
<feature type="binding site" evidence="11">
    <location>
        <begin position="44"/>
        <end position="47"/>
    </location>
    <ligand>
        <name>NADP(+)</name>
        <dbReference type="ChEBI" id="CHEBI:58349"/>
    </ligand>
</feature>
<dbReference type="PANTHER" id="PTHR11645:SF0">
    <property type="entry name" value="PYRROLINE-5-CARBOXYLATE REDUCTASE 3"/>
    <property type="match status" value="1"/>
</dbReference>
<dbReference type="GO" id="GO:0004735">
    <property type="term" value="F:pyrroline-5-carboxylate reductase activity"/>
    <property type="evidence" value="ECO:0007669"/>
    <property type="project" value="UniProtKB-EC"/>
</dbReference>
<feature type="domain" description="Pyrroline-5-carboxylate reductase catalytic N-terminal" evidence="12">
    <location>
        <begin position="9"/>
        <end position="72"/>
    </location>
</feature>
<dbReference type="InterPro" id="IPR036291">
    <property type="entry name" value="NAD(P)-bd_dom_sf"/>
</dbReference>
<keyword evidence="15" id="KW-1185">Reference proteome</keyword>
<evidence type="ECO:0000313" key="15">
    <source>
        <dbReference type="Proteomes" id="UP001195483"/>
    </source>
</evidence>
<dbReference type="GO" id="GO:0055129">
    <property type="term" value="P:L-proline biosynthetic process"/>
    <property type="evidence" value="ECO:0007669"/>
    <property type="project" value="TreeGrafter"/>
</dbReference>
<sequence>MPSVQLVLSRTRKEKLKEQVALIGGEAANTNRDAVLDADVVIVAVKPSILAEVMKEISEHVKKDGVVISVVTGKTIAFMKSYFQGLEKSISCVRVMPNIGALVSQSATGFATDGTVSEEHKKIVKDILGAFSGCVVEVLEPQLDAVTGVSGSGIAYILLAMEAMIEGGVKVGLSRSVARDLVIQSAFGAARLAKLQNRAGEESLATIREKIITPGGTTAEGLFQLEKRNVRATFSLAVEKAAKKSAKLSKVK</sequence>
<dbReference type="NCBIfam" id="TIGR00112">
    <property type="entry name" value="proC"/>
    <property type="match status" value="1"/>
</dbReference>
<proteinExistence type="inferred from homology"/>
<accession>A0AAE0VLZ0</accession>
<comment type="pathway">
    <text evidence="1">Amino-acid biosynthesis; L-proline biosynthesis; L-proline from L-glutamate 5-semialdehyde: step 1/1.</text>
</comment>
<dbReference type="Proteomes" id="UP001195483">
    <property type="component" value="Unassembled WGS sequence"/>
</dbReference>
<feature type="domain" description="Pyrroline-5-carboxylate reductase dimerisation" evidence="13">
    <location>
        <begin position="140"/>
        <end position="248"/>
    </location>
</feature>
<dbReference type="Gene3D" id="1.10.3730.10">
    <property type="entry name" value="ProC C-terminal domain-like"/>
    <property type="match status" value="1"/>
</dbReference>
<gene>
    <name evidence="14" type="ORF">CHS0354_024028</name>
</gene>
<reference evidence="14" key="1">
    <citation type="journal article" date="2021" name="Genome Biol. Evol.">
        <title>A High-Quality Reference Genome for a Parasitic Bivalve with Doubly Uniparental Inheritance (Bivalvia: Unionida).</title>
        <authorList>
            <person name="Smith C.H."/>
        </authorList>
    </citation>
    <scope>NUCLEOTIDE SEQUENCE</scope>
    <source>
        <strain evidence="14">CHS0354</strain>
    </source>
</reference>
<comment type="similarity">
    <text evidence="2">Belongs to the pyrroline-5-carboxylate reductase family.</text>
</comment>
<dbReference type="FunFam" id="1.10.3730.10:FF:000001">
    <property type="entry name" value="Pyrroline-5-carboxylate reductase"/>
    <property type="match status" value="1"/>
</dbReference>
<evidence type="ECO:0000256" key="5">
    <source>
        <dbReference type="ARBA" id="ARBA00022857"/>
    </source>
</evidence>
<dbReference type="EMBL" id="JAEAOA010001427">
    <property type="protein sequence ID" value="KAK3582481.1"/>
    <property type="molecule type" value="Genomic_DNA"/>
</dbReference>
<evidence type="ECO:0000259" key="12">
    <source>
        <dbReference type="Pfam" id="PF03807"/>
    </source>
</evidence>
<dbReference type="InterPro" id="IPR028939">
    <property type="entry name" value="P5C_Rdtase_cat_N"/>
</dbReference>
<dbReference type="Gene3D" id="3.40.50.720">
    <property type="entry name" value="NAD(P)-binding Rossmann-like Domain"/>
    <property type="match status" value="1"/>
</dbReference>
<feature type="binding site" evidence="11">
    <location>
        <position position="31"/>
    </location>
    <ligand>
        <name>NADPH</name>
        <dbReference type="ChEBI" id="CHEBI:57783"/>
    </ligand>
</feature>
<dbReference type="Pfam" id="PF03807">
    <property type="entry name" value="F420_oxidored"/>
    <property type="match status" value="1"/>
</dbReference>
<protein>
    <recommendedName>
        <fullName evidence="8">Pyrroline-5-carboxylate reductase 3</fullName>
        <ecNumber evidence="3">1.5.1.2</ecNumber>
    </recommendedName>
    <alternativeName>
        <fullName evidence="9">Pyrroline-5-carboxylate reductase-like protein</fullName>
    </alternativeName>
</protein>
<evidence type="ECO:0000256" key="2">
    <source>
        <dbReference type="ARBA" id="ARBA00005525"/>
    </source>
</evidence>
<evidence type="ECO:0000256" key="4">
    <source>
        <dbReference type="ARBA" id="ARBA00022650"/>
    </source>
</evidence>
<evidence type="ECO:0000256" key="9">
    <source>
        <dbReference type="ARBA" id="ARBA00042532"/>
    </source>
</evidence>
<evidence type="ECO:0000313" key="14">
    <source>
        <dbReference type="EMBL" id="KAK3582481.1"/>
    </source>
</evidence>
<evidence type="ECO:0000256" key="8">
    <source>
        <dbReference type="ARBA" id="ARBA00039786"/>
    </source>
</evidence>